<evidence type="ECO:0000313" key="3">
    <source>
        <dbReference type="Proteomes" id="UP001057375"/>
    </source>
</evidence>
<sequence length="80" mass="9017">MSRPTDSAKRELERQIALNDRLKQQLQASTRIMKISEVSKEIIRFTMGGNDPLVDSDGMSSNPYVKRSCFICGIGGKRKK</sequence>
<dbReference type="EMBL" id="BQXS01012670">
    <property type="protein sequence ID" value="GKT26678.1"/>
    <property type="molecule type" value="Genomic_DNA"/>
</dbReference>
<evidence type="ECO:0000259" key="1">
    <source>
        <dbReference type="SMART" id="SM01224"/>
    </source>
</evidence>
<dbReference type="Gene3D" id="4.10.260.10">
    <property type="entry name" value="Transducin (heterotrimeric G protein), gamma chain"/>
    <property type="match status" value="1"/>
</dbReference>
<name>A0ABQ5K2X0_9EUKA</name>
<proteinExistence type="predicted"/>
<protein>
    <recommendedName>
        <fullName evidence="1">G protein gamma domain-containing protein</fullName>
    </recommendedName>
</protein>
<dbReference type="Proteomes" id="UP001057375">
    <property type="component" value="Unassembled WGS sequence"/>
</dbReference>
<dbReference type="SUPFAM" id="SSF48670">
    <property type="entry name" value="Transducin (heterotrimeric G protein), gamma chain"/>
    <property type="match status" value="1"/>
</dbReference>
<dbReference type="SMART" id="SM01224">
    <property type="entry name" value="G_gamma"/>
    <property type="match status" value="1"/>
</dbReference>
<dbReference type="InterPro" id="IPR036284">
    <property type="entry name" value="GGL_sf"/>
</dbReference>
<feature type="domain" description="G protein gamma" evidence="1">
    <location>
        <begin position="9"/>
        <end position="73"/>
    </location>
</feature>
<comment type="caution">
    <text evidence="2">The sequence shown here is derived from an EMBL/GenBank/DDBJ whole genome shotgun (WGS) entry which is preliminary data.</text>
</comment>
<evidence type="ECO:0000313" key="2">
    <source>
        <dbReference type="EMBL" id="GKT26678.1"/>
    </source>
</evidence>
<organism evidence="2 3">
    <name type="scientific">Aduncisulcus paluster</name>
    <dbReference type="NCBI Taxonomy" id="2918883"/>
    <lineage>
        <taxon>Eukaryota</taxon>
        <taxon>Metamonada</taxon>
        <taxon>Carpediemonas-like organisms</taxon>
        <taxon>Aduncisulcus</taxon>
    </lineage>
</organism>
<accession>A0ABQ5K2X0</accession>
<gene>
    <name evidence="2" type="ORF">ADUPG1_013440</name>
</gene>
<keyword evidence="3" id="KW-1185">Reference proteome</keyword>
<dbReference type="Pfam" id="PF00631">
    <property type="entry name" value="G-gamma"/>
    <property type="match status" value="1"/>
</dbReference>
<dbReference type="InterPro" id="IPR015898">
    <property type="entry name" value="G-protein_gamma-like_dom"/>
</dbReference>
<reference evidence="2" key="1">
    <citation type="submission" date="2022-03" db="EMBL/GenBank/DDBJ databases">
        <title>Draft genome sequence of Aduncisulcus paluster, a free-living microaerophilic Fornicata.</title>
        <authorList>
            <person name="Yuyama I."/>
            <person name="Kume K."/>
            <person name="Tamura T."/>
            <person name="Inagaki Y."/>
            <person name="Hashimoto T."/>
        </authorList>
    </citation>
    <scope>NUCLEOTIDE SEQUENCE</scope>
    <source>
        <strain evidence="2">NY0171</strain>
    </source>
</reference>